<gene>
    <name evidence="2" type="ORF">JNB71_14110</name>
</gene>
<accession>A0ABS7HBI0</accession>
<reference evidence="2 3" key="1">
    <citation type="journal article" date="2021" name="MBio">
        <title>Poor Competitiveness of Bradyrhizobium in Pigeon Pea Root Colonization in Indian Soils.</title>
        <authorList>
            <person name="Chalasani D."/>
            <person name="Basu A."/>
            <person name="Pullabhotla S.V.S.R.N."/>
            <person name="Jorrin B."/>
            <person name="Neal A.L."/>
            <person name="Poole P.S."/>
            <person name="Podile A.R."/>
            <person name="Tkacz A."/>
        </authorList>
    </citation>
    <scope>NUCLEOTIDE SEQUENCE [LARGE SCALE GENOMIC DNA]</scope>
    <source>
        <strain evidence="2 3">HU44</strain>
    </source>
</reference>
<keyword evidence="1" id="KW-0732">Signal</keyword>
<name>A0ABS7HBI0_9HYPH</name>
<dbReference type="Gene3D" id="2.60.40.3110">
    <property type="match status" value="1"/>
</dbReference>
<dbReference type="PANTHER" id="PTHR30451:SF5">
    <property type="entry name" value="SLR0019 PROTEIN"/>
    <property type="match status" value="1"/>
</dbReference>
<dbReference type="PANTHER" id="PTHR30451">
    <property type="entry name" value="OUTER MEMBRANE USHER PROTEIN"/>
    <property type="match status" value="1"/>
</dbReference>
<dbReference type="RefSeq" id="WP_220372444.1">
    <property type="nucleotide sequence ID" value="NZ_JAEUAO010000003.1"/>
</dbReference>
<comment type="caution">
    <text evidence="2">The sequence shown here is derived from an EMBL/GenBank/DDBJ whole genome shotgun (WGS) entry which is preliminary data.</text>
</comment>
<organism evidence="2 3">
    <name type="scientific">Rhizobium herbae</name>
    <dbReference type="NCBI Taxonomy" id="508661"/>
    <lineage>
        <taxon>Bacteria</taxon>
        <taxon>Pseudomonadati</taxon>
        <taxon>Pseudomonadota</taxon>
        <taxon>Alphaproteobacteria</taxon>
        <taxon>Hyphomicrobiales</taxon>
        <taxon>Rhizobiaceae</taxon>
        <taxon>Rhizobium/Agrobacterium group</taxon>
        <taxon>Rhizobium</taxon>
    </lineage>
</organism>
<proteinExistence type="predicted"/>
<evidence type="ECO:0000256" key="1">
    <source>
        <dbReference type="SAM" id="SignalP"/>
    </source>
</evidence>
<dbReference type="Gene3D" id="2.60.40.2610">
    <property type="entry name" value="Outer membrane usher protein FimD, plug domain"/>
    <property type="match status" value="1"/>
</dbReference>
<feature type="chain" id="PRO_5047488347" evidence="1">
    <location>
        <begin position="23"/>
        <end position="785"/>
    </location>
</feature>
<evidence type="ECO:0000313" key="3">
    <source>
        <dbReference type="Proteomes" id="UP000757604"/>
    </source>
</evidence>
<feature type="signal peptide" evidence="1">
    <location>
        <begin position="1"/>
        <end position="22"/>
    </location>
</feature>
<evidence type="ECO:0000313" key="2">
    <source>
        <dbReference type="EMBL" id="MBW9064458.1"/>
    </source>
</evidence>
<dbReference type="Pfam" id="PF00577">
    <property type="entry name" value="Usher"/>
    <property type="match status" value="2"/>
</dbReference>
<dbReference type="Proteomes" id="UP000757604">
    <property type="component" value="Unassembled WGS sequence"/>
</dbReference>
<sequence length="785" mass="82784">MARGLLLLRFAFALLAPVGAHAAGRELQLEVFITGQPTNLIGAFREDDRRRLSATRRELEELGVKVPSGYKAEDPVFLSDLAGVSYRFDEPAQTIDIDLPESMRLAKTYPARPVRDRIEVSQPGVGALINYDLYGSSGGESVSDWNFQGLSATLDARIFSPLGIASQTAVITSDTFTTSGDKVLRLDTMWSYSDPDRQLTYNAGDMISSSLAWTRPVRLGGFQVQRNFGLRPDLIVLPLASVSGSAAVPSTVDVYVNGVKSVSQDVTGGPFSITDLPVASGQGDARVVVRDATGRETETTQPFFVSSNLLREGVLDFSVEAGFPRLYYAALSNTYSGELAGSASLSFGVTDRFTLQAHAEGTPKLANGGLGAVFNLADRVLVSGAGAVSYYADGYGGLAYGSIETKIGDVSLSASTMRTFGEYEDIASVTAPSARLSLSADDIEYLSANTRPARAVDRVSVGMPLSFAEGSLNFSYIRNLSADGDSDHILTAGYSRPILGSAALFVNGWADMRDSENSGILVGLSVPLGGGVSSSFDGGRDESGAYMTAAVVKPVGQEPGSLGWRLSDTEGAERHRSASVGYRANHGEVDVTAEEYGGDYYARGEVRGSLVAAGGDVFLTNRIDDAFAVVDAGAADVPVLYENKPVATTGSSGKALVTRLRSYEHNKIAIDPARLPINTTVGKTEETVVPADRSGVVVDFGVDTKPQSAIVLLVAPTGEPLRAGLTGQTAAGQTFVVGYDGRAFMTKLQANNEVTVDLAEGACHAAFSYAPKGDQQVSIGPVICK</sequence>
<dbReference type="InterPro" id="IPR000015">
    <property type="entry name" value="Fimb_usher"/>
</dbReference>
<dbReference type="EMBL" id="JAEUAO010000003">
    <property type="protein sequence ID" value="MBW9064458.1"/>
    <property type="molecule type" value="Genomic_DNA"/>
</dbReference>
<protein>
    <submittedName>
        <fullName evidence="2">Fimbrial biogenesis outer membrane usher protein</fullName>
    </submittedName>
</protein>
<dbReference type="InterPro" id="IPR042186">
    <property type="entry name" value="FimD_plug_dom"/>
</dbReference>
<keyword evidence="3" id="KW-1185">Reference proteome</keyword>